<dbReference type="PROSITE" id="PS51482">
    <property type="entry name" value="DEGV"/>
    <property type="match status" value="1"/>
</dbReference>
<dbReference type="Pfam" id="PF02645">
    <property type="entry name" value="DegV"/>
    <property type="match status" value="1"/>
</dbReference>
<dbReference type="GO" id="GO:0008289">
    <property type="term" value="F:lipid binding"/>
    <property type="evidence" value="ECO:0007669"/>
    <property type="project" value="UniProtKB-KW"/>
</dbReference>
<accession>X1KKJ9</accession>
<keyword evidence="1" id="KW-0446">Lipid-binding</keyword>
<dbReference type="InterPro" id="IPR003797">
    <property type="entry name" value="DegV"/>
</dbReference>
<comment type="caution">
    <text evidence="2">The sequence shown here is derived from an EMBL/GenBank/DDBJ whole genome shotgun (WGS) entry which is preliminary data.</text>
</comment>
<dbReference type="PANTHER" id="PTHR33434:SF2">
    <property type="entry name" value="FATTY ACID-BINDING PROTEIN TM_1468"/>
    <property type="match status" value="1"/>
</dbReference>
<evidence type="ECO:0008006" key="3">
    <source>
        <dbReference type="Google" id="ProtNLM"/>
    </source>
</evidence>
<gene>
    <name evidence="2" type="ORF">S06H3_03785</name>
</gene>
<dbReference type="InterPro" id="IPR043168">
    <property type="entry name" value="DegV_C"/>
</dbReference>
<dbReference type="NCBIfam" id="TIGR00762">
    <property type="entry name" value="DegV"/>
    <property type="match status" value="1"/>
</dbReference>
<evidence type="ECO:0000313" key="2">
    <source>
        <dbReference type="EMBL" id="GAH94110.1"/>
    </source>
</evidence>
<dbReference type="EMBL" id="BARV01001270">
    <property type="protein sequence ID" value="GAH94110.1"/>
    <property type="molecule type" value="Genomic_DNA"/>
</dbReference>
<sequence length="243" mass="26441">MVLVLALVNGTITPPVEASSPKSDFVEIYRELAKKVKSILCVTYSPRLGMAYNAAAQAKEMLKGELDKVTIEIINSGTCCGAQMLIALEAAKTAAKGKRLAEITEMANNMVTQVSQIFIVEDLYYLAKGGRIGKARLWASSTISTKSLLGLDASTGGVIVPLTRAKTKTKLMEKMLGIVKERSGNKKLHAIINHANVPHEAEELKKRLLSRFDCAELYITPVLPLLAIHNGPGCIWLAWYGED</sequence>
<protein>
    <recommendedName>
        <fullName evidence="3">DegV family protein</fullName>
    </recommendedName>
</protein>
<dbReference type="AlphaFoldDB" id="X1KKJ9"/>
<proteinExistence type="predicted"/>
<reference evidence="2" key="1">
    <citation type="journal article" date="2014" name="Front. Microbiol.">
        <title>High frequency of phylogenetically diverse reductive dehalogenase-homologous genes in deep subseafloor sedimentary metagenomes.</title>
        <authorList>
            <person name="Kawai M."/>
            <person name="Futagami T."/>
            <person name="Toyoda A."/>
            <person name="Takaki Y."/>
            <person name="Nishi S."/>
            <person name="Hori S."/>
            <person name="Arai W."/>
            <person name="Tsubouchi T."/>
            <person name="Morono Y."/>
            <person name="Uchiyama I."/>
            <person name="Ito T."/>
            <person name="Fujiyama A."/>
            <person name="Inagaki F."/>
            <person name="Takami H."/>
        </authorList>
    </citation>
    <scope>NUCLEOTIDE SEQUENCE</scope>
    <source>
        <strain evidence="2">Expedition CK06-06</strain>
    </source>
</reference>
<name>X1KKJ9_9ZZZZ</name>
<dbReference type="PANTHER" id="PTHR33434">
    <property type="entry name" value="DEGV DOMAIN-CONTAINING PROTEIN DR_1986-RELATED"/>
    <property type="match status" value="1"/>
</dbReference>
<evidence type="ECO:0000256" key="1">
    <source>
        <dbReference type="ARBA" id="ARBA00023121"/>
    </source>
</evidence>
<dbReference type="Gene3D" id="3.30.1180.10">
    <property type="match status" value="1"/>
</dbReference>
<dbReference type="SUPFAM" id="SSF82549">
    <property type="entry name" value="DAK1/DegV-like"/>
    <property type="match status" value="1"/>
</dbReference>
<dbReference type="InterPro" id="IPR050270">
    <property type="entry name" value="DegV_domain_contain"/>
</dbReference>
<organism evidence="2">
    <name type="scientific">marine sediment metagenome</name>
    <dbReference type="NCBI Taxonomy" id="412755"/>
    <lineage>
        <taxon>unclassified sequences</taxon>
        <taxon>metagenomes</taxon>
        <taxon>ecological metagenomes</taxon>
    </lineage>
</organism>
<dbReference type="Gene3D" id="3.40.50.10440">
    <property type="entry name" value="Dihydroxyacetone kinase, domain 1"/>
    <property type="match status" value="1"/>
</dbReference>